<dbReference type="Proteomes" id="UP000191988">
    <property type="component" value="Unassembled WGS sequence"/>
</dbReference>
<dbReference type="InterPro" id="IPR015813">
    <property type="entry name" value="Pyrv/PenolPyrv_kinase-like_dom"/>
</dbReference>
<sequence>MNSQIERAEIFRSLHIPGDPIVLYNIWDAGSAVAVARGGAKAIATGSWSVAAAQGYSDGEEMPLDDALSVVARITKCVDLPLTVDFEGGYADDPAAVRQNVGRLFALGVIGLNFEDQVVHGKGLHDIGHQSDRLRAVRSAAIDAGIPVFINARTDVFLKAAEGVDHASLLDEVFAREAAYAAAGADGFFVPGLKDKKLIEKICRQTTLPINVMTSGDMEEVRALAKLGVGRISFGPAPYARVSRDLESSARIFA</sequence>
<protein>
    <submittedName>
        <fullName evidence="1">Lyase</fullName>
    </submittedName>
</protein>
<dbReference type="EMBL" id="FBWK01000025">
    <property type="protein sequence ID" value="CUX26378.1"/>
    <property type="molecule type" value="Genomic_DNA"/>
</dbReference>
<dbReference type="GO" id="GO:0016829">
    <property type="term" value="F:lyase activity"/>
    <property type="evidence" value="ECO:0007669"/>
    <property type="project" value="UniProtKB-KW"/>
</dbReference>
<dbReference type="STRING" id="1183432.AGR3A_Cc310013"/>
<organism evidence="1 2">
    <name type="scientific">Agrobacterium tomkonis CFBP 6623</name>
    <dbReference type="NCBI Taxonomy" id="1183432"/>
    <lineage>
        <taxon>Bacteria</taxon>
        <taxon>Pseudomonadati</taxon>
        <taxon>Pseudomonadota</taxon>
        <taxon>Alphaproteobacteria</taxon>
        <taxon>Hyphomicrobiales</taxon>
        <taxon>Rhizobiaceae</taxon>
        <taxon>Rhizobium/Agrobacterium group</taxon>
        <taxon>Agrobacterium</taxon>
        <taxon>Agrobacterium tumefaciens complex</taxon>
    </lineage>
</organism>
<dbReference type="RefSeq" id="WP_046798691.1">
    <property type="nucleotide sequence ID" value="NZ_LT009723.1"/>
</dbReference>
<accession>A0A1S7PU81</accession>
<dbReference type="CDD" id="cd00377">
    <property type="entry name" value="ICL_PEPM"/>
    <property type="match status" value="1"/>
</dbReference>
<keyword evidence="1" id="KW-0456">Lyase</keyword>
<dbReference type="InterPro" id="IPR040442">
    <property type="entry name" value="Pyrv_kinase-like_dom_sf"/>
</dbReference>
<dbReference type="InterPro" id="IPR039556">
    <property type="entry name" value="ICL/PEPM"/>
</dbReference>
<dbReference type="SUPFAM" id="SSF51621">
    <property type="entry name" value="Phosphoenolpyruvate/pyruvate domain"/>
    <property type="match status" value="1"/>
</dbReference>
<gene>
    <name evidence="1" type="ORF">AGR3A_Cc310013</name>
</gene>
<reference evidence="2" key="1">
    <citation type="submission" date="2016-01" db="EMBL/GenBank/DDBJ databases">
        <authorList>
            <person name="Regsiter A."/>
            <person name="william w."/>
        </authorList>
    </citation>
    <scope>NUCLEOTIDE SEQUENCE [LARGE SCALE GENOMIC DNA]</scope>
    <source>
        <strain evidence="2">CFBP 6623</strain>
    </source>
</reference>
<proteinExistence type="predicted"/>
<evidence type="ECO:0000313" key="1">
    <source>
        <dbReference type="EMBL" id="CUX26378.1"/>
    </source>
</evidence>
<keyword evidence="2" id="KW-1185">Reference proteome</keyword>
<dbReference type="AlphaFoldDB" id="A0A1S7PU81"/>
<dbReference type="Pfam" id="PF13714">
    <property type="entry name" value="PEP_mutase"/>
    <property type="match status" value="1"/>
</dbReference>
<dbReference type="Gene3D" id="3.20.20.60">
    <property type="entry name" value="Phosphoenolpyruvate-binding domains"/>
    <property type="match status" value="1"/>
</dbReference>
<dbReference type="PANTHER" id="PTHR42905:SF16">
    <property type="entry name" value="CARBOXYPHOSPHONOENOLPYRUVATE PHOSPHONOMUTASE-LIKE PROTEIN (AFU_ORTHOLOGUE AFUA_5G07230)"/>
    <property type="match status" value="1"/>
</dbReference>
<dbReference type="PANTHER" id="PTHR42905">
    <property type="entry name" value="PHOSPHOENOLPYRUVATE CARBOXYLASE"/>
    <property type="match status" value="1"/>
</dbReference>
<name>A0A1S7PU81_9HYPH</name>
<evidence type="ECO:0000313" key="2">
    <source>
        <dbReference type="Proteomes" id="UP000191988"/>
    </source>
</evidence>